<keyword evidence="9 15" id="KW-1133">Transmembrane helix</keyword>
<name>A0A9D9IF61_9BACT</name>
<evidence type="ECO:0000313" key="17">
    <source>
        <dbReference type="EMBL" id="MBO8470965.1"/>
    </source>
</evidence>
<evidence type="ECO:0000256" key="2">
    <source>
        <dbReference type="ARBA" id="ARBA00006474"/>
    </source>
</evidence>
<dbReference type="InterPro" id="IPR027417">
    <property type="entry name" value="P-loop_NTPase"/>
</dbReference>
<protein>
    <submittedName>
        <fullName evidence="17">DNA translocase FtsK 4TM domain-containing protein</fullName>
    </submittedName>
</protein>
<dbReference type="EMBL" id="JADIMB010000059">
    <property type="protein sequence ID" value="MBO8470965.1"/>
    <property type="molecule type" value="Genomic_DNA"/>
</dbReference>
<dbReference type="Pfam" id="PF17854">
    <property type="entry name" value="FtsK_alpha"/>
    <property type="match status" value="1"/>
</dbReference>
<evidence type="ECO:0000256" key="6">
    <source>
        <dbReference type="ARBA" id="ARBA00022741"/>
    </source>
</evidence>
<keyword evidence="11 15" id="KW-0472">Membrane</keyword>
<evidence type="ECO:0000256" key="12">
    <source>
        <dbReference type="ARBA" id="ARBA00023306"/>
    </source>
</evidence>
<keyword evidence="5 15" id="KW-0812">Transmembrane</keyword>
<evidence type="ECO:0000256" key="8">
    <source>
        <dbReference type="ARBA" id="ARBA00022840"/>
    </source>
</evidence>
<dbReference type="GO" id="GO:0007059">
    <property type="term" value="P:chromosome segregation"/>
    <property type="evidence" value="ECO:0007669"/>
    <property type="project" value="UniProtKB-KW"/>
</dbReference>
<dbReference type="Pfam" id="PF13491">
    <property type="entry name" value="FtsK_4TM"/>
    <property type="match status" value="1"/>
</dbReference>
<dbReference type="Gene3D" id="3.30.980.40">
    <property type="match status" value="1"/>
</dbReference>
<evidence type="ECO:0000256" key="11">
    <source>
        <dbReference type="ARBA" id="ARBA00023136"/>
    </source>
</evidence>
<feature type="region of interest" description="Disordered" evidence="14">
    <location>
        <begin position="220"/>
        <end position="265"/>
    </location>
</feature>
<dbReference type="GO" id="GO:0051301">
    <property type="term" value="P:cell division"/>
    <property type="evidence" value="ECO:0007669"/>
    <property type="project" value="UniProtKB-KW"/>
</dbReference>
<comment type="subcellular location">
    <subcellularLocation>
        <location evidence="1">Cell membrane</location>
        <topology evidence="1">Multi-pass membrane protein</topology>
    </subcellularLocation>
</comment>
<evidence type="ECO:0000256" key="5">
    <source>
        <dbReference type="ARBA" id="ARBA00022692"/>
    </source>
</evidence>
<evidence type="ECO:0000256" key="9">
    <source>
        <dbReference type="ARBA" id="ARBA00022989"/>
    </source>
</evidence>
<dbReference type="Proteomes" id="UP000823603">
    <property type="component" value="Unassembled WGS sequence"/>
</dbReference>
<comment type="similarity">
    <text evidence="2">Belongs to the FtsK/SpoIIIE/SftA family.</text>
</comment>
<keyword evidence="12" id="KW-0131">Cell cycle</keyword>
<dbReference type="InterPro" id="IPR050206">
    <property type="entry name" value="FtsK/SpoIIIE/SftA"/>
</dbReference>
<dbReference type="InterPro" id="IPR041027">
    <property type="entry name" value="FtsK_alpha"/>
</dbReference>
<proteinExistence type="inferred from homology"/>
<dbReference type="SUPFAM" id="SSF52540">
    <property type="entry name" value="P-loop containing nucleoside triphosphate hydrolases"/>
    <property type="match status" value="1"/>
</dbReference>
<feature type="transmembrane region" description="Helical" evidence="15">
    <location>
        <begin position="182"/>
        <end position="206"/>
    </location>
</feature>
<evidence type="ECO:0000256" key="7">
    <source>
        <dbReference type="ARBA" id="ARBA00022829"/>
    </source>
</evidence>
<sequence length="858" mass="93768">MPSKKTQDKSSRTGREQRQSRNASGRTPFFRRWTDMPEDRRIRLMKVTGLVVLVLAVFTFVSVTSYLFTWKADQSLLSDSDMMDSSVSVNNMGGKLGYRWGHFLVGRCFGLGSYAFVVLMCAVFARLFFRNRSIGMVKSVAETVSGALLVSVILSYSASLFGPDTAFGGGLGGDCGTEISSFFVNMVGKVVTFIILAVFSVIWLLYASGRFSRWLVTAGDRRQSGSGPENAEAAPSGHEAVREETPSEDIETEDGRTEAAQEPVTAGKYAEEEVFPGHLDIEADPPFGAGSDTADGISLPETGGHMSDAGLPGEEPEGSGGLEVIQGPEFSEVTKELPRIDTREGLENYVFPSLDLLNDYKEGRYEVAPEELERNNNKIRATLLNYKIQVEKVSACVGPTVTLYKVVPAPGVKVSAIKNLEEDIAIALRIKGVRVVILTDAVGIEVANDRPSIVPLKAMLNDETFRNSKAELPIAIGYTIMQKVKVFDLADAPHLLVAGATKQGKSVGLNVIISSLLYAKHPSELKFVFIDPKMVEFSAYAKLLRHYLAVMPTAGSEEDEKEHAIVKHPKQAEEILRSLCQEMDERYMLLSKSGVNNIKLYNEKFTDRHLLPTEGHRFLPYIVVVIDEYADLIMSGGMGSESRAQARSITASIIRLAQKGRAAGIHVIIATQRPSVDVITGLIKTNFPTRIAFRVVTRVDSATILDKPGAEKLIGKGDMLYYAGVDMERVQCALINMDEIGRVTDFIGSQTGYHACCNTPYYLPELQTDSDSGGGGMIDMNNLDPMFEDAAKMVVTFQQGSTSTLQRKLGMGYARAGRVMDQLEAAGIVGPQDGSKPRQVLVSDLAELDDILKAYLKS</sequence>
<feature type="region of interest" description="Disordered" evidence="14">
    <location>
        <begin position="300"/>
        <end position="324"/>
    </location>
</feature>
<evidence type="ECO:0000256" key="4">
    <source>
        <dbReference type="ARBA" id="ARBA00022618"/>
    </source>
</evidence>
<evidence type="ECO:0000256" key="13">
    <source>
        <dbReference type="PROSITE-ProRule" id="PRU00289"/>
    </source>
</evidence>
<organism evidence="17 18">
    <name type="scientific">Candidatus Cryptobacteroides faecavium</name>
    <dbReference type="NCBI Taxonomy" id="2840762"/>
    <lineage>
        <taxon>Bacteria</taxon>
        <taxon>Pseudomonadati</taxon>
        <taxon>Bacteroidota</taxon>
        <taxon>Bacteroidia</taxon>
        <taxon>Bacteroidales</taxon>
        <taxon>Candidatus Cryptobacteroides</taxon>
    </lineage>
</organism>
<evidence type="ECO:0000256" key="15">
    <source>
        <dbReference type="SAM" id="Phobius"/>
    </source>
</evidence>
<evidence type="ECO:0000256" key="10">
    <source>
        <dbReference type="ARBA" id="ARBA00023125"/>
    </source>
</evidence>
<dbReference type="PROSITE" id="PS50901">
    <property type="entry name" value="FTSK"/>
    <property type="match status" value="1"/>
</dbReference>
<feature type="region of interest" description="Disordered" evidence="14">
    <location>
        <begin position="1"/>
        <end position="25"/>
    </location>
</feature>
<dbReference type="PANTHER" id="PTHR22683:SF41">
    <property type="entry name" value="DNA TRANSLOCASE FTSK"/>
    <property type="match status" value="1"/>
</dbReference>
<feature type="transmembrane region" description="Helical" evidence="15">
    <location>
        <begin position="104"/>
        <end position="128"/>
    </location>
</feature>
<reference evidence="17" key="1">
    <citation type="submission" date="2020-10" db="EMBL/GenBank/DDBJ databases">
        <authorList>
            <person name="Gilroy R."/>
        </authorList>
    </citation>
    <scope>NUCLEOTIDE SEQUENCE</scope>
    <source>
        <strain evidence="17">B2-22910</strain>
    </source>
</reference>
<dbReference type="InterPro" id="IPR036388">
    <property type="entry name" value="WH-like_DNA-bd_sf"/>
</dbReference>
<evidence type="ECO:0000313" key="18">
    <source>
        <dbReference type="Proteomes" id="UP000823603"/>
    </source>
</evidence>
<dbReference type="SUPFAM" id="SSF46785">
    <property type="entry name" value="Winged helix' DNA-binding domain"/>
    <property type="match status" value="1"/>
</dbReference>
<dbReference type="Gene3D" id="1.10.10.10">
    <property type="entry name" value="Winged helix-like DNA-binding domain superfamily/Winged helix DNA-binding domain"/>
    <property type="match status" value="1"/>
</dbReference>
<keyword evidence="3" id="KW-1003">Cell membrane</keyword>
<dbReference type="InterPro" id="IPR025199">
    <property type="entry name" value="FtsK_4TM"/>
</dbReference>
<evidence type="ECO:0000256" key="3">
    <source>
        <dbReference type="ARBA" id="ARBA00022475"/>
    </source>
</evidence>
<gene>
    <name evidence="17" type="ORF">IAB82_04120</name>
</gene>
<evidence type="ECO:0000256" key="1">
    <source>
        <dbReference type="ARBA" id="ARBA00004651"/>
    </source>
</evidence>
<dbReference type="GO" id="GO:0005886">
    <property type="term" value="C:plasma membrane"/>
    <property type="evidence" value="ECO:0007669"/>
    <property type="project" value="UniProtKB-SubCell"/>
</dbReference>
<dbReference type="InterPro" id="IPR036390">
    <property type="entry name" value="WH_DNA-bd_sf"/>
</dbReference>
<dbReference type="GO" id="GO:0003677">
    <property type="term" value="F:DNA binding"/>
    <property type="evidence" value="ECO:0007669"/>
    <property type="project" value="UniProtKB-KW"/>
</dbReference>
<dbReference type="PANTHER" id="PTHR22683">
    <property type="entry name" value="SPORULATION PROTEIN RELATED"/>
    <property type="match status" value="1"/>
</dbReference>
<keyword evidence="4" id="KW-0132">Cell division</keyword>
<evidence type="ECO:0000256" key="14">
    <source>
        <dbReference type="SAM" id="MobiDB-lite"/>
    </source>
</evidence>
<evidence type="ECO:0000259" key="16">
    <source>
        <dbReference type="PROSITE" id="PS50901"/>
    </source>
</evidence>
<keyword evidence="6 13" id="KW-0547">Nucleotide-binding</keyword>
<accession>A0A9D9IF61</accession>
<dbReference type="Gene3D" id="3.40.50.300">
    <property type="entry name" value="P-loop containing nucleotide triphosphate hydrolases"/>
    <property type="match status" value="1"/>
</dbReference>
<comment type="caution">
    <text evidence="17">The sequence shown here is derived from an EMBL/GenBank/DDBJ whole genome shotgun (WGS) entry which is preliminary data.</text>
</comment>
<dbReference type="Pfam" id="PF01580">
    <property type="entry name" value="FtsK_SpoIIIE"/>
    <property type="match status" value="1"/>
</dbReference>
<dbReference type="InterPro" id="IPR002543">
    <property type="entry name" value="FtsK_dom"/>
</dbReference>
<feature type="binding site" evidence="13">
    <location>
        <begin position="499"/>
        <end position="506"/>
    </location>
    <ligand>
        <name>ATP</name>
        <dbReference type="ChEBI" id="CHEBI:30616"/>
    </ligand>
</feature>
<keyword evidence="10" id="KW-0238">DNA-binding</keyword>
<keyword evidence="8 13" id="KW-0067">ATP-binding</keyword>
<dbReference type="Pfam" id="PF09397">
    <property type="entry name" value="FtsK_gamma"/>
    <property type="match status" value="1"/>
</dbReference>
<dbReference type="SMART" id="SM00843">
    <property type="entry name" value="Ftsk_gamma"/>
    <property type="match status" value="1"/>
</dbReference>
<feature type="domain" description="FtsK" evidence="16">
    <location>
        <begin position="481"/>
        <end position="702"/>
    </location>
</feature>
<reference evidence="17" key="2">
    <citation type="journal article" date="2021" name="PeerJ">
        <title>Extensive microbial diversity within the chicken gut microbiome revealed by metagenomics and culture.</title>
        <authorList>
            <person name="Gilroy R."/>
            <person name="Ravi A."/>
            <person name="Getino M."/>
            <person name="Pursley I."/>
            <person name="Horton D.L."/>
            <person name="Alikhan N.F."/>
            <person name="Baker D."/>
            <person name="Gharbi K."/>
            <person name="Hall N."/>
            <person name="Watson M."/>
            <person name="Adriaenssens E.M."/>
            <person name="Foster-Nyarko E."/>
            <person name="Jarju S."/>
            <person name="Secka A."/>
            <person name="Antonio M."/>
            <person name="Oren A."/>
            <person name="Chaudhuri R.R."/>
            <person name="La Ragione R."/>
            <person name="Hildebrand F."/>
            <person name="Pallen M.J."/>
        </authorList>
    </citation>
    <scope>NUCLEOTIDE SEQUENCE</scope>
    <source>
        <strain evidence="17">B2-22910</strain>
    </source>
</reference>
<dbReference type="GO" id="GO:0005524">
    <property type="term" value="F:ATP binding"/>
    <property type="evidence" value="ECO:0007669"/>
    <property type="project" value="UniProtKB-UniRule"/>
</dbReference>
<feature type="transmembrane region" description="Helical" evidence="15">
    <location>
        <begin position="47"/>
        <end position="68"/>
    </location>
</feature>
<dbReference type="InterPro" id="IPR018541">
    <property type="entry name" value="Ftsk_gamma"/>
</dbReference>
<feature type="compositionally biased region" description="Basic and acidic residues" evidence="14">
    <location>
        <begin position="1"/>
        <end position="19"/>
    </location>
</feature>
<dbReference type="AlphaFoldDB" id="A0A9D9IF61"/>
<keyword evidence="7" id="KW-0159">Chromosome partition</keyword>